<keyword evidence="5 11" id="KW-0547">Nucleotide-binding</keyword>
<evidence type="ECO:0000256" key="8">
    <source>
        <dbReference type="ARBA" id="ARBA00023134"/>
    </source>
</evidence>
<proteinExistence type="inferred from homology"/>
<evidence type="ECO:0000256" key="9">
    <source>
        <dbReference type="ARBA" id="ARBA00043932"/>
    </source>
</evidence>
<feature type="binding site" evidence="11">
    <location>
        <position position="64"/>
    </location>
    <ligand>
        <name>Zn(2+)</name>
        <dbReference type="ChEBI" id="CHEBI:29105"/>
        <note>catalytic</note>
    </ligand>
</feature>
<dbReference type="InterPro" id="IPR032677">
    <property type="entry name" value="GTP_cyclohydro_II"/>
</dbReference>
<dbReference type="PANTHER" id="PTHR21327:SF18">
    <property type="entry name" value="3,4-DIHYDROXY-2-BUTANONE 4-PHOSPHATE SYNTHASE"/>
    <property type="match status" value="1"/>
</dbReference>
<feature type="binding site" evidence="11">
    <location>
        <position position="165"/>
    </location>
    <ligand>
        <name>GTP</name>
        <dbReference type="ChEBI" id="CHEBI:37565"/>
    </ligand>
</feature>
<evidence type="ECO:0000256" key="5">
    <source>
        <dbReference type="ARBA" id="ARBA00022741"/>
    </source>
</evidence>
<feature type="domain" description="GTP cyclohydrolase II" evidence="12">
    <location>
        <begin position="18"/>
        <end position="179"/>
    </location>
</feature>
<dbReference type="EC" id="3.5.4.25" evidence="11"/>
<dbReference type="GO" id="GO:0009231">
    <property type="term" value="P:riboflavin biosynthetic process"/>
    <property type="evidence" value="ECO:0007669"/>
    <property type="project" value="UniProtKB-UniRule"/>
</dbReference>
<dbReference type="SUPFAM" id="SSF142695">
    <property type="entry name" value="RibA-like"/>
    <property type="match status" value="1"/>
</dbReference>
<evidence type="ECO:0000256" key="3">
    <source>
        <dbReference type="ARBA" id="ARBA00022619"/>
    </source>
</evidence>
<dbReference type="GO" id="GO:0008686">
    <property type="term" value="F:3,4-dihydroxy-2-butanone-4-phosphate synthase activity"/>
    <property type="evidence" value="ECO:0007669"/>
    <property type="project" value="TreeGrafter"/>
</dbReference>
<dbReference type="Proteomes" id="UP000574067">
    <property type="component" value="Unassembled WGS sequence"/>
</dbReference>
<feature type="binding site" evidence="11">
    <location>
        <position position="77"/>
    </location>
    <ligand>
        <name>Zn(2+)</name>
        <dbReference type="ChEBI" id="CHEBI:29105"/>
        <note>catalytic</note>
    </ligand>
</feature>
<comment type="pathway">
    <text evidence="1 11">Cofactor biosynthesis; riboflavin biosynthesis; 5-amino-6-(D-ribitylamino)uracil from GTP: step 1/4.</text>
</comment>
<sequence length="231" mass="24591">MKSDSPDCLQPCVERGPSARLPTPHGEFILETWFDRSAGVEHLAIRKGELAGAQGVLARVHSECLTGDLLGSLRCDCGPQLQLALARIAEAGQGVVVYMRGHEGRGIGLAQKLRAYALQDQGLDTVDANVALGHPVDARRYEAAAAILKQLGVRSIRLMSNNPLKLLALREQGIDIVERERHEAGAHPQNSGYLATKRERLGHLLQEAGVAMPAAPAEAAPLPLSGEALAG</sequence>
<dbReference type="EMBL" id="JABBFW010000015">
    <property type="protein sequence ID" value="NML17112.1"/>
    <property type="molecule type" value="Genomic_DNA"/>
</dbReference>
<comment type="similarity">
    <text evidence="2">In the N-terminal section; belongs to the DHBP synthase family.</text>
</comment>
<dbReference type="UniPathway" id="UPA00275">
    <property type="reaction ID" value="UER00400"/>
</dbReference>
<dbReference type="AlphaFoldDB" id="A0A848FCS9"/>
<keyword evidence="3 11" id="KW-0686">Riboflavin biosynthesis</keyword>
<evidence type="ECO:0000256" key="1">
    <source>
        <dbReference type="ARBA" id="ARBA00004853"/>
    </source>
</evidence>
<dbReference type="NCBIfam" id="NF001591">
    <property type="entry name" value="PRK00393.1"/>
    <property type="match status" value="1"/>
</dbReference>
<dbReference type="GO" id="GO:0005829">
    <property type="term" value="C:cytosol"/>
    <property type="evidence" value="ECO:0007669"/>
    <property type="project" value="TreeGrafter"/>
</dbReference>
<dbReference type="GO" id="GO:0008270">
    <property type="term" value="F:zinc ion binding"/>
    <property type="evidence" value="ECO:0007669"/>
    <property type="project" value="UniProtKB-UniRule"/>
</dbReference>
<evidence type="ECO:0000313" key="14">
    <source>
        <dbReference type="Proteomes" id="UP000574067"/>
    </source>
</evidence>
<feature type="binding site" evidence="11">
    <location>
        <begin position="103"/>
        <end position="105"/>
    </location>
    <ligand>
        <name>GTP</name>
        <dbReference type="ChEBI" id="CHEBI:37565"/>
    </ligand>
</feature>
<evidence type="ECO:0000256" key="4">
    <source>
        <dbReference type="ARBA" id="ARBA00022723"/>
    </source>
</evidence>
<comment type="caution">
    <text evidence="13">The sequence shown here is derived from an EMBL/GenBank/DDBJ whole genome shotgun (WGS) entry which is preliminary data.</text>
</comment>
<keyword evidence="8 11" id="KW-0342">GTP-binding</keyword>
<dbReference type="NCBIfam" id="TIGR00505">
    <property type="entry name" value="ribA"/>
    <property type="match status" value="1"/>
</dbReference>
<evidence type="ECO:0000256" key="10">
    <source>
        <dbReference type="ARBA" id="ARBA00049295"/>
    </source>
</evidence>
<feature type="binding site" evidence="11">
    <location>
        <position position="80"/>
    </location>
    <ligand>
        <name>GTP</name>
        <dbReference type="ChEBI" id="CHEBI:37565"/>
    </ligand>
</feature>
<comment type="catalytic activity">
    <reaction evidence="10 11">
        <text>GTP + 4 H2O = 2,5-diamino-6-hydroxy-4-(5-phosphoribosylamino)-pyrimidine + formate + 2 phosphate + 3 H(+)</text>
        <dbReference type="Rhea" id="RHEA:23704"/>
        <dbReference type="ChEBI" id="CHEBI:15377"/>
        <dbReference type="ChEBI" id="CHEBI:15378"/>
        <dbReference type="ChEBI" id="CHEBI:15740"/>
        <dbReference type="ChEBI" id="CHEBI:37565"/>
        <dbReference type="ChEBI" id="CHEBI:43474"/>
        <dbReference type="ChEBI" id="CHEBI:58614"/>
        <dbReference type="EC" id="3.5.4.25"/>
    </reaction>
</comment>
<dbReference type="Pfam" id="PF00925">
    <property type="entry name" value="GTP_cyclohydro2"/>
    <property type="match status" value="1"/>
</dbReference>
<organism evidence="13 14">
    <name type="scientific">Azohydromonas caseinilytica</name>
    <dbReference type="NCBI Taxonomy" id="2728836"/>
    <lineage>
        <taxon>Bacteria</taxon>
        <taxon>Pseudomonadati</taxon>
        <taxon>Pseudomonadota</taxon>
        <taxon>Betaproteobacteria</taxon>
        <taxon>Burkholderiales</taxon>
        <taxon>Sphaerotilaceae</taxon>
        <taxon>Azohydromonas</taxon>
    </lineage>
</organism>
<dbReference type="Gene3D" id="3.40.50.10990">
    <property type="entry name" value="GTP cyclohydrolase II"/>
    <property type="match status" value="1"/>
</dbReference>
<evidence type="ECO:0000256" key="7">
    <source>
        <dbReference type="ARBA" id="ARBA00022833"/>
    </source>
</evidence>
<name>A0A848FCS9_9BURK</name>
<keyword evidence="7 11" id="KW-0862">Zinc</keyword>
<dbReference type="HAMAP" id="MF_00179">
    <property type="entry name" value="RibA"/>
    <property type="match status" value="1"/>
</dbReference>
<keyword evidence="4 11" id="KW-0479">Metal-binding</keyword>
<evidence type="ECO:0000256" key="2">
    <source>
        <dbReference type="ARBA" id="ARBA00005520"/>
    </source>
</evidence>
<feature type="binding site" evidence="11">
    <location>
        <position position="75"/>
    </location>
    <ligand>
        <name>Zn(2+)</name>
        <dbReference type="ChEBI" id="CHEBI:29105"/>
        <note>catalytic</note>
    </ligand>
</feature>
<feature type="binding site" evidence="11">
    <location>
        <position position="160"/>
    </location>
    <ligand>
        <name>GTP</name>
        <dbReference type="ChEBI" id="CHEBI:37565"/>
    </ligand>
</feature>
<dbReference type="InterPro" id="IPR000926">
    <property type="entry name" value="RibA"/>
</dbReference>
<keyword evidence="14" id="KW-1185">Reference proteome</keyword>
<dbReference type="RefSeq" id="WP_169162018.1">
    <property type="nucleotide sequence ID" value="NZ_JABBFW010000015.1"/>
</dbReference>
<dbReference type="GO" id="GO:0005525">
    <property type="term" value="F:GTP binding"/>
    <property type="evidence" value="ECO:0007669"/>
    <property type="project" value="UniProtKB-KW"/>
</dbReference>
<reference evidence="13 14" key="1">
    <citation type="submission" date="2020-04" db="EMBL/GenBank/DDBJ databases">
        <title>Azohydromonas sp. isolated from soil.</title>
        <authorList>
            <person name="Dahal R.H."/>
        </authorList>
    </citation>
    <scope>NUCLEOTIDE SEQUENCE [LARGE SCALE GENOMIC DNA]</scope>
    <source>
        <strain evidence="13 14">G-1-1-14</strain>
    </source>
</reference>
<gene>
    <name evidence="11 13" type="primary">ribA</name>
    <name evidence="13" type="ORF">HHL10_19235</name>
</gene>
<dbReference type="PANTHER" id="PTHR21327">
    <property type="entry name" value="GTP CYCLOHYDROLASE II-RELATED"/>
    <property type="match status" value="1"/>
</dbReference>
<evidence type="ECO:0000259" key="12">
    <source>
        <dbReference type="Pfam" id="PF00925"/>
    </source>
</evidence>
<dbReference type="InterPro" id="IPR036144">
    <property type="entry name" value="RibA-like_sf"/>
</dbReference>
<comment type="function">
    <text evidence="9 11">Catalyzes the conversion of GTP to 2,5-diamino-6-ribosylamino-4(3H)-pyrimidinone 5'-phosphate (DARP), formate and pyrophosphate.</text>
</comment>
<feature type="active site" description="Nucleophile" evidence="11">
    <location>
        <position position="139"/>
    </location>
</feature>
<dbReference type="GO" id="GO:0003935">
    <property type="term" value="F:GTP cyclohydrolase II activity"/>
    <property type="evidence" value="ECO:0007669"/>
    <property type="project" value="UniProtKB-UniRule"/>
</dbReference>
<feature type="binding site" evidence="11">
    <location>
        <begin position="59"/>
        <end position="63"/>
    </location>
    <ligand>
        <name>GTP</name>
        <dbReference type="ChEBI" id="CHEBI:37565"/>
    </ligand>
</feature>
<dbReference type="FunFam" id="3.40.50.10990:FF:000001">
    <property type="entry name" value="Riboflavin biosynthesis protein RibBA"/>
    <property type="match status" value="1"/>
</dbReference>
<evidence type="ECO:0000313" key="13">
    <source>
        <dbReference type="EMBL" id="NML17112.1"/>
    </source>
</evidence>
<evidence type="ECO:0000256" key="6">
    <source>
        <dbReference type="ARBA" id="ARBA00022801"/>
    </source>
</evidence>
<comment type="cofactor">
    <cofactor evidence="11">
        <name>Zn(2+)</name>
        <dbReference type="ChEBI" id="CHEBI:29105"/>
    </cofactor>
    <text evidence="11">Binds 1 zinc ion per subunit.</text>
</comment>
<feature type="binding site" evidence="11">
    <location>
        <position position="125"/>
    </location>
    <ligand>
        <name>GTP</name>
        <dbReference type="ChEBI" id="CHEBI:37565"/>
    </ligand>
</feature>
<comment type="similarity">
    <text evidence="11">Belongs to the GTP cyclohydrolase II family.</text>
</comment>
<keyword evidence="6 11" id="KW-0378">Hydrolase</keyword>
<dbReference type="CDD" id="cd00641">
    <property type="entry name" value="GTP_cyclohydro2"/>
    <property type="match status" value="1"/>
</dbReference>
<protein>
    <recommendedName>
        <fullName evidence="11">GTP cyclohydrolase-2</fullName>
        <ecNumber evidence="11">3.5.4.25</ecNumber>
    </recommendedName>
    <alternativeName>
        <fullName evidence="11">GTP cyclohydrolase II</fullName>
    </alternativeName>
</protein>
<evidence type="ECO:0000256" key="11">
    <source>
        <dbReference type="HAMAP-Rule" id="MF_00179"/>
    </source>
</evidence>
<accession>A0A848FCS9</accession>
<feature type="active site" description="Proton acceptor" evidence="11">
    <location>
        <position position="137"/>
    </location>
</feature>